<accession>X0TCI5</accession>
<dbReference type="InterPro" id="IPR019734">
    <property type="entry name" value="TPR_rpt"/>
</dbReference>
<gene>
    <name evidence="1" type="ORF">S01H1_30509</name>
</gene>
<feature type="non-terminal residue" evidence="1">
    <location>
        <position position="1"/>
    </location>
</feature>
<dbReference type="Gene3D" id="1.25.40.10">
    <property type="entry name" value="Tetratricopeptide repeat domain"/>
    <property type="match status" value="1"/>
</dbReference>
<feature type="non-terminal residue" evidence="1">
    <location>
        <position position="276"/>
    </location>
</feature>
<dbReference type="EMBL" id="BARS01018780">
    <property type="protein sequence ID" value="GAF85902.1"/>
    <property type="molecule type" value="Genomic_DNA"/>
</dbReference>
<dbReference type="SUPFAM" id="SSF48452">
    <property type="entry name" value="TPR-like"/>
    <property type="match status" value="1"/>
</dbReference>
<evidence type="ECO:0000313" key="1">
    <source>
        <dbReference type="EMBL" id="GAF85902.1"/>
    </source>
</evidence>
<sequence length="276" mass="32162">QIMLTYYQSAKLMGFIVERFGFTAIVDLLVEFGKGSNLENTFQTVLQKTPEEVEKKFFDSLRLERDKYAPVLSGLPPMFSVSNKEESFFEKLFGKSKNPFFENIKDGYELLNEGKFEDAEKKFLKAIEIFPNYTRPGNPYQGLAKIYREKGEESKLINILKDYLTFTEYGAEEARELAQIYEDMGNLARAEYYYKRSMQIEPYNLNTHTRLAELYEKQKSYSSETEERLVILAMDPLDRAKARYHLALSLYNNGQMPDAKMEVLRSLEISPGYRDA</sequence>
<comment type="caution">
    <text evidence="1">The sequence shown here is derived from an EMBL/GenBank/DDBJ whole genome shotgun (WGS) entry which is preliminary data.</text>
</comment>
<dbReference type="Pfam" id="PF13181">
    <property type="entry name" value="TPR_8"/>
    <property type="match status" value="1"/>
</dbReference>
<reference evidence="1" key="1">
    <citation type="journal article" date="2014" name="Front. Microbiol.">
        <title>High frequency of phylogenetically diverse reductive dehalogenase-homologous genes in deep subseafloor sedimentary metagenomes.</title>
        <authorList>
            <person name="Kawai M."/>
            <person name="Futagami T."/>
            <person name="Toyoda A."/>
            <person name="Takaki Y."/>
            <person name="Nishi S."/>
            <person name="Hori S."/>
            <person name="Arai W."/>
            <person name="Tsubouchi T."/>
            <person name="Morono Y."/>
            <person name="Uchiyama I."/>
            <person name="Ito T."/>
            <person name="Fujiyama A."/>
            <person name="Inagaki F."/>
            <person name="Takami H."/>
        </authorList>
    </citation>
    <scope>NUCLEOTIDE SEQUENCE</scope>
    <source>
        <strain evidence="1">Expedition CK06-06</strain>
    </source>
</reference>
<name>X0TCI5_9ZZZZ</name>
<organism evidence="1">
    <name type="scientific">marine sediment metagenome</name>
    <dbReference type="NCBI Taxonomy" id="412755"/>
    <lineage>
        <taxon>unclassified sequences</taxon>
        <taxon>metagenomes</taxon>
        <taxon>ecological metagenomes</taxon>
    </lineage>
</organism>
<dbReference type="AlphaFoldDB" id="X0TCI5"/>
<dbReference type="PROSITE" id="PS50005">
    <property type="entry name" value="TPR"/>
    <property type="match status" value="1"/>
</dbReference>
<protein>
    <submittedName>
        <fullName evidence="1">Uncharacterized protein</fullName>
    </submittedName>
</protein>
<dbReference type="InterPro" id="IPR011990">
    <property type="entry name" value="TPR-like_helical_dom_sf"/>
</dbReference>
<dbReference type="SMART" id="SM00028">
    <property type="entry name" value="TPR"/>
    <property type="match status" value="3"/>
</dbReference>
<proteinExistence type="predicted"/>